<evidence type="ECO:0000256" key="8">
    <source>
        <dbReference type="SAM" id="MobiDB-lite"/>
    </source>
</evidence>
<dbReference type="Pfam" id="PF01594">
    <property type="entry name" value="AI-2E_transport"/>
    <property type="match status" value="1"/>
</dbReference>
<feature type="transmembrane region" description="Helical" evidence="9">
    <location>
        <begin position="161"/>
        <end position="180"/>
    </location>
</feature>
<feature type="transmembrane region" description="Helical" evidence="9">
    <location>
        <begin position="251"/>
        <end position="272"/>
    </location>
</feature>
<keyword evidence="3" id="KW-0813">Transport</keyword>
<evidence type="ECO:0000256" key="7">
    <source>
        <dbReference type="ARBA" id="ARBA00023136"/>
    </source>
</evidence>
<dbReference type="PANTHER" id="PTHR21716:SF53">
    <property type="entry name" value="PERMEASE PERM-RELATED"/>
    <property type="match status" value="1"/>
</dbReference>
<evidence type="ECO:0000256" key="6">
    <source>
        <dbReference type="ARBA" id="ARBA00022989"/>
    </source>
</evidence>
<feature type="transmembrane region" description="Helical" evidence="9">
    <location>
        <begin position="219"/>
        <end position="239"/>
    </location>
</feature>
<keyword evidence="6 9" id="KW-1133">Transmembrane helix</keyword>
<evidence type="ECO:0008006" key="12">
    <source>
        <dbReference type="Google" id="ProtNLM"/>
    </source>
</evidence>
<comment type="subcellular location">
    <subcellularLocation>
        <location evidence="1">Cell membrane</location>
        <topology evidence="1">Multi-pass membrane protein</topology>
    </subcellularLocation>
</comment>
<evidence type="ECO:0000256" key="2">
    <source>
        <dbReference type="ARBA" id="ARBA00009773"/>
    </source>
</evidence>
<evidence type="ECO:0000256" key="3">
    <source>
        <dbReference type="ARBA" id="ARBA00022448"/>
    </source>
</evidence>
<dbReference type="GO" id="GO:0055085">
    <property type="term" value="P:transmembrane transport"/>
    <property type="evidence" value="ECO:0007669"/>
    <property type="project" value="TreeGrafter"/>
</dbReference>
<feature type="region of interest" description="Disordered" evidence="8">
    <location>
        <begin position="358"/>
        <end position="394"/>
    </location>
</feature>
<evidence type="ECO:0000256" key="9">
    <source>
        <dbReference type="SAM" id="Phobius"/>
    </source>
</evidence>
<comment type="similarity">
    <text evidence="2">Belongs to the autoinducer-2 exporter (AI-2E) (TC 2.A.86) family.</text>
</comment>
<reference evidence="11" key="1">
    <citation type="submission" date="2018-01" db="EMBL/GenBank/DDBJ databases">
        <title>Draft Genome Sequence of the Radioresistant Bacterium Deinococcus aerius TR0125, Isolated from the Higher Atmosphere above Japan.</title>
        <authorList>
            <person name="Satoh K."/>
            <person name="Arai H."/>
            <person name="Sanzen T."/>
            <person name="Kawaguchi Y."/>
            <person name="Hayashi H."/>
            <person name="Yokobori S."/>
            <person name="Yamagishi A."/>
            <person name="Oono Y."/>
            <person name="Narumi I."/>
        </authorList>
    </citation>
    <scope>NUCLEOTIDE SEQUENCE [LARGE SCALE GENOMIC DNA]</scope>
    <source>
        <strain evidence="11">TR0125</strain>
    </source>
</reference>
<feature type="transmembrane region" description="Helical" evidence="9">
    <location>
        <begin position="66"/>
        <end position="87"/>
    </location>
</feature>
<evidence type="ECO:0000256" key="1">
    <source>
        <dbReference type="ARBA" id="ARBA00004651"/>
    </source>
</evidence>
<comment type="caution">
    <text evidence="10">The sequence shown here is derived from an EMBL/GenBank/DDBJ whole genome shotgun (WGS) entry which is preliminary data.</text>
</comment>
<protein>
    <recommendedName>
        <fullName evidence="12">Permease</fullName>
    </recommendedName>
</protein>
<feature type="transmembrane region" description="Helical" evidence="9">
    <location>
        <begin position="12"/>
        <end position="30"/>
    </location>
</feature>
<gene>
    <name evidence="10" type="ORF">DAERI_110097</name>
</gene>
<keyword evidence="7 9" id="KW-0472">Membrane</keyword>
<evidence type="ECO:0000256" key="4">
    <source>
        <dbReference type="ARBA" id="ARBA00022475"/>
    </source>
</evidence>
<evidence type="ECO:0000256" key="5">
    <source>
        <dbReference type="ARBA" id="ARBA00022692"/>
    </source>
</evidence>
<dbReference type="AlphaFoldDB" id="A0A2I9E0D8"/>
<feature type="transmembrane region" description="Helical" evidence="9">
    <location>
        <begin position="36"/>
        <end position="54"/>
    </location>
</feature>
<name>A0A2I9E0D8_9DEIO</name>
<accession>A0A2I9E0D8</accession>
<dbReference type="EMBL" id="BFAG01000011">
    <property type="protein sequence ID" value="GBF06915.1"/>
    <property type="molecule type" value="Genomic_DNA"/>
</dbReference>
<dbReference type="PANTHER" id="PTHR21716">
    <property type="entry name" value="TRANSMEMBRANE PROTEIN"/>
    <property type="match status" value="1"/>
</dbReference>
<feature type="transmembrane region" description="Helical" evidence="9">
    <location>
        <begin position="279"/>
        <end position="301"/>
    </location>
</feature>
<feature type="transmembrane region" description="Helical" evidence="9">
    <location>
        <begin position="313"/>
        <end position="339"/>
    </location>
</feature>
<keyword evidence="5 9" id="KW-0812">Transmembrane</keyword>
<dbReference type="InterPro" id="IPR002549">
    <property type="entry name" value="AI-2E-like"/>
</dbReference>
<dbReference type="GO" id="GO:0005886">
    <property type="term" value="C:plasma membrane"/>
    <property type="evidence" value="ECO:0007669"/>
    <property type="project" value="UniProtKB-SubCell"/>
</dbReference>
<sequence>MPQLLHDLWARPQVRLPVYLLGLVLLFLLARRLSGVLLTVGGAYAIAYLINPALTWLERRGLARGWGVLLFTLALLGVSALLFWRLADQVLSFVNSLPALADLLTQLLDRALRHPSDVPGVEQLQARLAEYVQNRAAEIVSNIGPLLDRLLSSSPSLLADWLAWLGRIGLLLTLALYFALDYPRITTGLLKAFPREWQPGLARLSEDVSLSFGRAIRGLLLTGLGVGVLAALGLLLLGVPNPLALGLLTALSWLIPFVGIIIAVIPPLLLALPQGPLTLGLVAGLYFLLNQIGGNILGPMIMGRTTRLTPAALLVAVLVGLALGGALGAMLAGPAALLLHRWAVRYWLPSRAYQGQEEVPRAAQGGEAPGQEAEVLLPPSTVTPAAAPPSRRPR</sequence>
<dbReference type="Proteomes" id="UP000236569">
    <property type="component" value="Unassembled WGS sequence"/>
</dbReference>
<proteinExistence type="inferred from homology"/>
<feature type="compositionally biased region" description="Low complexity" evidence="8">
    <location>
        <begin position="362"/>
        <end position="394"/>
    </location>
</feature>
<keyword evidence="4" id="KW-1003">Cell membrane</keyword>
<organism evidence="10 11">
    <name type="scientific">Deinococcus aerius</name>
    <dbReference type="NCBI Taxonomy" id="200253"/>
    <lineage>
        <taxon>Bacteria</taxon>
        <taxon>Thermotogati</taxon>
        <taxon>Deinococcota</taxon>
        <taxon>Deinococci</taxon>
        <taxon>Deinococcales</taxon>
        <taxon>Deinococcaceae</taxon>
        <taxon>Deinococcus</taxon>
    </lineage>
</organism>
<evidence type="ECO:0000313" key="10">
    <source>
        <dbReference type="EMBL" id="GBF06915.1"/>
    </source>
</evidence>
<evidence type="ECO:0000313" key="11">
    <source>
        <dbReference type="Proteomes" id="UP000236569"/>
    </source>
</evidence>
<keyword evidence="11" id="KW-1185">Reference proteome</keyword>